<protein>
    <submittedName>
        <fullName evidence="1">Uncharacterized protein</fullName>
    </submittedName>
</protein>
<keyword evidence="2" id="KW-1185">Reference proteome</keyword>
<sequence>MAVHDDAIFNPGIAKTGEVVVASTHFSARNCHAVSSCFSPIRTQMILSLSIYIPVIPHSLPVEEYFLYIEEELELLIMNNVEFSFRQRVFVQMLCQRRCQCEGA</sequence>
<accession>A0A8X6LHI7</accession>
<name>A0A8X6LHI7_TRICU</name>
<evidence type="ECO:0000313" key="1">
    <source>
        <dbReference type="EMBL" id="GFR07464.1"/>
    </source>
</evidence>
<dbReference type="EMBL" id="BMAO01016283">
    <property type="protein sequence ID" value="GFR07464.1"/>
    <property type="molecule type" value="Genomic_DNA"/>
</dbReference>
<comment type="caution">
    <text evidence="1">The sequence shown here is derived from an EMBL/GenBank/DDBJ whole genome shotgun (WGS) entry which is preliminary data.</text>
</comment>
<evidence type="ECO:0000313" key="2">
    <source>
        <dbReference type="Proteomes" id="UP000887116"/>
    </source>
</evidence>
<reference evidence="1" key="1">
    <citation type="submission" date="2020-07" db="EMBL/GenBank/DDBJ databases">
        <title>Multicomponent nature underlies the extraordinary mechanical properties of spider dragline silk.</title>
        <authorList>
            <person name="Kono N."/>
            <person name="Nakamura H."/>
            <person name="Mori M."/>
            <person name="Yoshida Y."/>
            <person name="Ohtoshi R."/>
            <person name="Malay A.D."/>
            <person name="Moran D.A.P."/>
            <person name="Tomita M."/>
            <person name="Numata K."/>
            <person name="Arakawa K."/>
        </authorList>
    </citation>
    <scope>NUCLEOTIDE SEQUENCE</scope>
</reference>
<proteinExistence type="predicted"/>
<dbReference type="Proteomes" id="UP000887116">
    <property type="component" value="Unassembled WGS sequence"/>
</dbReference>
<gene>
    <name evidence="1" type="ORF">TNCT_494011</name>
</gene>
<dbReference type="AlphaFoldDB" id="A0A8X6LHI7"/>
<organism evidence="1 2">
    <name type="scientific">Trichonephila clavata</name>
    <name type="common">Joro spider</name>
    <name type="synonym">Nephila clavata</name>
    <dbReference type="NCBI Taxonomy" id="2740835"/>
    <lineage>
        <taxon>Eukaryota</taxon>
        <taxon>Metazoa</taxon>
        <taxon>Ecdysozoa</taxon>
        <taxon>Arthropoda</taxon>
        <taxon>Chelicerata</taxon>
        <taxon>Arachnida</taxon>
        <taxon>Araneae</taxon>
        <taxon>Araneomorphae</taxon>
        <taxon>Entelegynae</taxon>
        <taxon>Araneoidea</taxon>
        <taxon>Nephilidae</taxon>
        <taxon>Trichonephila</taxon>
    </lineage>
</organism>